<dbReference type="InterPro" id="IPR029064">
    <property type="entry name" value="Ribosomal_eL30-like_sf"/>
</dbReference>
<comment type="caution">
    <text evidence="6">The sequence shown here is derived from an EMBL/GenBank/DDBJ whole genome shotgun (WGS) entry which is preliminary data.</text>
</comment>
<comment type="similarity">
    <text evidence="1">Belongs to the class IV-like SAM-binding methyltransferase superfamily. RNA methyltransferase TrmH family.</text>
</comment>
<feature type="domain" description="tRNA/rRNA methyltransferase SpoU type" evidence="4">
    <location>
        <begin position="118"/>
        <end position="256"/>
    </location>
</feature>
<dbReference type="GO" id="GO:0008168">
    <property type="term" value="F:methyltransferase activity"/>
    <property type="evidence" value="ECO:0007669"/>
    <property type="project" value="UniProtKB-KW"/>
</dbReference>
<dbReference type="Gene3D" id="3.30.1330.30">
    <property type="match status" value="1"/>
</dbReference>
<dbReference type="PANTHER" id="PTHR43191:SF2">
    <property type="entry name" value="RRNA METHYLTRANSFERASE 3, MITOCHONDRIAL"/>
    <property type="match status" value="1"/>
</dbReference>
<sequence>MRYQTIQSDANAKFKRWKKLADNTRFIKKEGATLAEGAHLVLTLSERKIKPAALIFRASGVSDEVGDVVRRWSDEGVDCYVLDNKLYDQISPVEHGAGVIAEVRIKEEPLPQNADCDVLYLDGVQDPGNVGTLIRTAVAAGVTVIAASRDSASLWSPKALRAGMGAHFAARLYENVDVTDLAGAFDATRLAADARGGSDLYETPNWEAHHTVWMMGAEGPGLSEAALSVADKRLYIPIIKDCESLNVGAAAAVCLFEQRRRRLQAKTLK</sequence>
<accession>A0ABS2GTW7</accession>
<dbReference type="PANTHER" id="PTHR43191">
    <property type="entry name" value="RRNA METHYLTRANSFERASE 3"/>
    <property type="match status" value="1"/>
</dbReference>
<dbReference type="InterPro" id="IPR053888">
    <property type="entry name" value="MRM3-like_sub_bind"/>
</dbReference>
<evidence type="ECO:0000259" key="5">
    <source>
        <dbReference type="Pfam" id="PF22435"/>
    </source>
</evidence>
<dbReference type="SUPFAM" id="SSF55315">
    <property type="entry name" value="L30e-like"/>
    <property type="match status" value="1"/>
</dbReference>
<keyword evidence="3" id="KW-0808">Transferase</keyword>
<dbReference type="Pfam" id="PF22435">
    <property type="entry name" value="MRM3-like_sub_bind"/>
    <property type="match status" value="1"/>
</dbReference>
<dbReference type="Proteomes" id="UP000777002">
    <property type="component" value="Unassembled WGS sequence"/>
</dbReference>
<dbReference type="InterPro" id="IPR029026">
    <property type="entry name" value="tRNA_m1G_MTases_N"/>
</dbReference>
<protein>
    <submittedName>
        <fullName evidence="6">RNA methyltransferase</fullName>
    </submittedName>
</protein>
<dbReference type="InterPro" id="IPR029028">
    <property type="entry name" value="Alpha/beta_knot_MTases"/>
</dbReference>
<evidence type="ECO:0000313" key="6">
    <source>
        <dbReference type="EMBL" id="MBM6928636.1"/>
    </source>
</evidence>
<evidence type="ECO:0000256" key="3">
    <source>
        <dbReference type="ARBA" id="ARBA00022679"/>
    </source>
</evidence>
<dbReference type="CDD" id="cd18095">
    <property type="entry name" value="SpoU-like_rRNA-MTase"/>
    <property type="match status" value="1"/>
</dbReference>
<evidence type="ECO:0000259" key="4">
    <source>
        <dbReference type="Pfam" id="PF00588"/>
    </source>
</evidence>
<keyword evidence="2 6" id="KW-0489">Methyltransferase</keyword>
<evidence type="ECO:0000313" key="7">
    <source>
        <dbReference type="Proteomes" id="UP000777002"/>
    </source>
</evidence>
<organism evidence="6 7">
    <name type="scientific">Parasutterella secunda</name>
    <dbReference type="NCBI Taxonomy" id="626947"/>
    <lineage>
        <taxon>Bacteria</taxon>
        <taxon>Pseudomonadati</taxon>
        <taxon>Pseudomonadota</taxon>
        <taxon>Betaproteobacteria</taxon>
        <taxon>Burkholderiales</taxon>
        <taxon>Sutterellaceae</taxon>
        <taxon>Parasutterella</taxon>
    </lineage>
</organism>
<dbReference type="InterPro" id="IPR051259">
    <property type="entry name" value="rRNA_Methyltransferase"/>
</dbReference>
<dbReference type="EMBL" id="JACJKX010000007">
    <property type="protein sequence ID" value="MBM6928636.1"/>
    <property type="molecule type" value="Genomic_DNA"/>
</dbReference>
<dbReference type="GO" id="GO:0032259">
    <property type="term" value="P:methylation"/>
    <property type="evidence" value="ECO:0007669"/>
    <property type="project" value="UniProtKB-KW"/>
</dbReference>
<keyword evidence="7" id="KW-1185">Reference proteome</keyword>
<dbReference type="Pfam" id="PF00588">
    <property type="entry name" value="SpoU_methylase"/>
    <property type="match status" value="1"/>
</dbReference>
<name>A0ABS2GTW7_9BURK</name>
<dbReference type="Gene3D" id="3.40.1280.10">
    <property type="match status" value="1"/>
</dbReference>
<dbReference type="RefSeq" id="WP_205050223.1">
    <property type="nucleotide sequence ID" value="NZ_JACJKX010000007.1"/>
</dbReference>
<reference evidence="6 7" key="1">
    <citation type="journal article" date="2021" name="Sci. Rep.">
        <title>The distribution of antibiotic resistance genes in chicken gut microbiota commensals.</title>
        <authorList>
            <person name="Juricova H."/>
            <person name="Matiasovicova J."/>
            <person name="Kubasova T."/>
            <person name="Cejkova D."/>
            <person name="Rychlik I."/>
        </authorList>
    </citation>
    <scope>NUCLEOTIDE SEQUENCE [LARGE SCALE GENOMIC DNA]</scope>
    <source>
        <strain evidence="6 7">An562</strain>
    </source>
</reference>
<evidence type="ECO:0000256" key="1">
    <source>
        <dbReference type="ARBA" id="ARBA00007228"/>
    </source>
</evidence>
<gene>
    <name evidence="6" type="ORF">H5985_05050</name>
</gene>
<evidence type="ECO:0000256" key="2">
    <source>
        <dbReference type="ARBA" id="ARBA00022603"/>
    </source>
</evidence>
<proteinExistence type="inferred from homology"/>
<dbReference type="SUPFAM" id="SSF75217">
    <property type="entry name" value="alpha/beta knot"/>
    <property type="match status" value="1"/>
</dbReference>
<dbReference type="InterPro" id="IPR001537">
    <property type="entry name" value="SpoU_MeTrfase"/>
</dbReference>
<feature type="domain" description="MRM3-like substrate binding" evidence="5">
    <location>
        <begin position="11"/>
        <end position="101"/>
    </location>
</feature>